<evidence type="ECO:0000256" key="1">
    <source>
        <dbReference type="SAM" id="SignalP"/>
    </source>
</evidence>
<evidence type="ECO:0000313" key="2">
    <source>
        <dbReference type="EMBL" id="KMW67521.1"/>
    </source>
</evidence>
<feature type="chain" id="PRO_5005318709" evidence="1">
    <location>
        <begin position="17"/>
        <end position="100"/>
    </location>
</feature>
<dbReference type="EMBL" id="GG749426">
    <property type="protein sequence ID" value="KMW67521.1"/>
    <property type="molecule type" value="Genomic_DNA"/>
</dbReference>
<accession>A0A0J9EN78</accession>
<sequence length="100" mass="11020">LFFSFVLLSFFSLLKDNFILTTARTESPTKERGSGGSATLLAAIYIISPVCAIVDGIFGQACHHLSTVPILLPRGSPQVPFRQIDLLFFLSLSSTQRLRF</sequence>
<organism evidence="2">
    <name type="scientific">Ajellomyces dermatitidis (strain ATCC 18188 / CBS 674.68)</name>
    <name type="common">Blastomyces dermatitidis</name>
    <dbReference type="NCBI Taxonomy" id="653446"/>
    <lineage>
        <taxon>Eukaryota</taxon>
        <taxon>Fungi</taxon>
        <taxon>Dikarya</taxon>
        <taxon>Ascomycota</taxon>
        <taxon>Pezizomycotina</taxon>
        <taxon>Eurotiomycetes</taxon>
        <taxon>Eurotiomycetidae</taxon>
        <taxon>Onygenales</taxon>
        <taxon>Ajellomycetaceae</taxon>
        <taxon>Blastomyces</taxon>
    </lineage>
</organism>
<protein>
    <submittedName>
        <fullName evidence="2">Uncharacterized protein</fullName>
    </submittedName>
</protein>
<keyword evidence="1" id="KW-0732">Signal</keyword>
<feature type="signal peptide" evidence="1">
    <location>
        <begin position="1"/>
        <end position="16"/>
    </location>
</feature>
<reference evidence="2" key="1">
    <citation type="submission" date="2010-03" db="EMBL/GenBank/DDBJ databases">
        <title>Annotation of Blastomyces dermatitidis strain ATCC 18188.</title>
        <authorList>
            <consortium name="The Broad Institute Genome Sequencing Platform"/>
            <consortium name="Broad Institute Genome Sequencing Center for Infectious Disease."/>
            <person name="Cuomo C."/>
            <person name="Klein B."/>
            <person name="Sullivan T."/>
            <person name="Heitman J."/>
            <person name="Young S."/>
            <person name="Zeng Q."/>
            <person name="Gargeya S."/>
            <person name="Alvarado L."/>
            <person name="Berlin A.M."/>
            <person name="Chapman S.B."/>
            <person name="Chen Z."/>
            <person name="Freedman E."/>
            <person name="Gellesch M."/>
            <person name="Goldberg J."/>
            <person name="Griggs A."/>
            <person name="Gujja S."/>
            <person name="Heilman E."/>
            <person name="Heiman D."/>
            <person name="Howarth C."/>
            <person name="Mehta T."/>
            <person name="Neiman D."/>
            <person name="Pearson M."/>
            <person name="Roberts A."/>
            <person name="Saif S."/>
            <person name="Shea T."/>
            <person name="Shenoy N."/>
            <person name="Sisk P."/>
            <person name="Stolte C."/>
            <person name="Sykes S."/>
            <person name="White J."/>
            <person name="Yandava C."/>
            <person name="Haas B."/>
            <person name="Nusbaum C."/>
            <person name="Birren B."/>
        </authorList>
    </citation>
    <scope>NUCLEOTIDE SEQUENCE</scope>
    <source>
        <strain evidence="2">ATCC 18188</strain>
    </source>
</reference>
<feature type="non-terminal residue" evidence="2">
    <location>
        <position position="1"/>
    </location>
</feature>
<proteinExistence type="predicted"/>
<dbReference type="Proteomes" id="UP000007802">
    <property type="component" value="Unassembled WGS sequence"/>
</dbReference>
<name>A0A0J9EN78_AJEDA</name>
<dbReference type="AlphaFoldDB" id="A0A0J9EN78"/>
<gene>
    <name evidence="2" type="ORF">BDDG_12165</name>
</gene>